<evidence type="ECO:0000313" key="2">
    <source>
        <dbReference type="Proteomes" id="UP001597205"/>
    </source>
</evidence>
<gene>
    <name evidence="1" type="primary">lptC</name>
    <name evidence="1" type="ORF">ACFQ2C_16270</name>
</gene>
<dbReference type="InterPro" id="IPR010664">
    <property type="entry name" value="LipoPS_assembly_LptC-rel"/>
</dbReference>
<dbReference type="EMBL" id="JBHTKY010000031">
    <property type="protein sequence ID" value="MFD1167160.1"/>
    <property type="molecule type" value="Genomic_DNA"/>
</dbReference>
<dbReference type="RefSeq" id="WP_257214097.1">
    <property type="nucleotide sequence ID" value="NZ_JBNXUI010000004.1"/>
</dbReference>
<organism evidence="1 2">
    <name type="scientific">Sphingobacterium daejeonense</name>
    <dbReference type="NCBI Taxonomy" id="371142"/>
    <lineage>
        <taxon>Bacteria</taxon>
        <taxon>Pseudomonadati</taxon>
        <taxon>Bacteroidota</taxon>
        <taxon>Sphingobacteriia</taxon>
        <taxon>Sphingobacteriales</taxon>
        <taxon>Sphingobacteriaceae</taxon>
        <taxon>Sphingobacterium</taxon>
    </lineage>
</organism>
<dbReference type="Gene3D" id="2.60.450.10">
    <property type="entry name" value="Lipopolysaccharide (LPS) transport protein A like domain"/>
    <property type="match status" value="1"/>
</dbReference>
<proteinExistence type="predicted"/>
<sequence length="188" mass="21094">MPLTIVLLGAILSIACENDTKDIDRLANIKAEEAVDISKDVTVIYSDSAKVKAELKAPEMRVYHDSTGNYEFKKGVLIIFFDEHAKEMQRVTSEYALQKKLEGLTEFRNNVVITKVDGTVIKTEELIYDENNKKYYGSQPITAEYNDGRTSAQGTSFTANEDFNDIRFMNGTAIHYPSSDSQLPSFGN</sequence>
<keyword evidence="2" id="KW-1185">Reference proteome</keyword>
<comment type="caution">
    <text evidence="1">The sequence shown here is derived from an EMBL/GenBank/DDBJ whole genome shotgun (WGS) entry which is preliminary data.</text>
</comment>
<name>A0ABW3RPJ6_9SPHI</name>
<evidence type="ECO:0000313" key="1">
    <source>
        <dbReference type="EMBL" id="MFD1167160.1"/>
    </source>
</evidence>
<protein>
    <submittedName>
        <fullName evidence="1">LPS export ABC transporter periplasmic protein LptC</fullName>
    </submittedName>
</protein>
<accession>A0ABW3RPJ6</accession>
<dbReference type="Proteomes" id="UP001597205">
    <property type="component" value="Unassembled WGS sequence"/>
</dbReference>
<dbReference type="NCBIfam" id="TIGR04409">
    <property type="entry name" value="LptC_YrbK"/>
    <property type="match status" value="1"/>
</dbReference>
<dbReference type="InterPro" id="IPR026265">
    <property type="entry name" value="LptC"/>
</dbReference>
<reference evidence="2" key="1">
    <citation type="journal article" date="2019" name="Int. J. Syst. Evol. Microbiol.">
        <title>The Global Catalogue of Microorganisms (GCM) 10K type strain sequencing project: providing services to taxonomists for standard genome sequencing and annotation.</title>
        <authorList>
            <consortium name="The Broad Institute Genomics Platform"/>
            <consortium name="The Broad Institute Genome Sequencing Center for Infectious Disease"/>
            <person name="Wu L."/>
            <person name="Ma J."/>
        </authorList>
    </citation>
    <scope>NUCLEOTIDE SEQUENCE [LARGE SCALE GENOMIC DNA]</scope>
    <source>
        <strain evidence="2">CCUG 52468</strain>
    </source>
</reference>
<dbReference type="Pfam" id="PF06835">
    <property type="entry name" value="LptC"/>
    <property type="match status" value="1"/>
</dbReference>